<dbReference type="Pfam" id="PF00051">
    <property type="entry name" value="Kringle"/>
    <property type="match status" value="4"/>
</dbReference>
<dbReference type="InParanoid" id="C3YRT7"/>
<dbReference type="InterPro" id="IPR018056">
    <property type="entry name" value="Kringle_CS"/>
</dbReference>
<dbReference type="Gene3D" id="2.40.20.10">
    <property type="entry name" value="Plasminogen Kringle 4"/>
    <property type="match status" value="4"/>
</dbReference>
<keyword evidence="2 3" id="KW-1015">Disulfide bond</keyword>
<dbReference type="PRINTS" id="PR00018">
    <property type="entry name" value="KRINGLE"/>
</dbReference>
<dbReference type="InterPro" id="IPR038178">
    <property type="entry name" value="Kringle_sf"/>
</dbReference>
<dbReference type="SUPFAM" id="SSF57440">
    <property type="entry name" value="Kringle-like"/>
    <property type="match status" value="4"/>
</dbReference>
<dbReference type="InterPro" id="IPR050759">
    <property type="entry name" value="Serine_protease_kringle"/>
</dbReference>
<gene>
    <name evidence="5" type="ORF">BRAFLDRAFT_214988</name>
</gene>
<feature type="domain" description="Kringle" evidence="4">
    <location>
        <begin position="292"/>
        <end position="368"/>
    </location>
</feature>
<feature type="domain" description="Kringle" evidence="4">
    <location>
        <begin position="189"/>
        <end position="253"/>
    </location>
</feature>
<dbReference type="PANTHER" id="PTHR24261:SF7">
    <property type="entry name" value="KRINGLE DOMAIN-CONTAINING PROTEIN"/>
    <property type="match status" value="1"/>
</dbReference>
<name>C3YRT7_BRAFL</name>
<dbReference type="FunFam" id="2.40.20.10:FF:000024">
    <property type="entry name" value="Uncharacterized protein"/>
    <property type="match status" value="1"/>
</dbReference>
<dbReference type="InterPro" id="IPR000001">
    <property type="entry name" value="Kringle"/>
</dbReference>
<dbReference type="SMART" id="SM00130">
    <property type="entry name" value="KR"/>
    <property type="match status" value="4"/>
</dbReference>
<dbReference type="STRING" id="7739.C3YRT7"/>
<dbReference type="PROSITE" id="PS00021">
    <property type="entry name" value="KRINGLE_1"/>
    <property type="match status" value="4"/>
</dbReference>
<sequence length="369" mass="41921">MIPVCKGEPDGSDYRGNISVTRSGKTCQRLSFSHSHRYLPEYYPELVENYCRNPGGDVGTIWCYTMDPDTRWDYCIHPACPFVCIGSSAGSDYRGNVSVTISGKTCQRWDVNFPHKYTFLPEDYPELVENYCRNPDGQPGPWCYTTDPNTRWNPCDKPGPYGKLSAGPEHPYRTFSLCKGEQNGPDHDVSVTISGKTCQPWNVGLIHTRTYMPEDYPELVENYCRNPDWKGGTIWCYTMDPDTRWEYCRHPACHFGTSNGEPACLDVPCFLTLSSCGRPSPPQKSSVSQSETCMGNSGSEYHGNVSETIRGKTCQRWDVDVHMHKYKPEKYTELVENYCRNPGGDEPGLWCYTTDPNTYWEFCCNPACP</sequence>
<feature type="domain" description="Kringle" evidence="4">
    <location>
        <begin position="90"/>
        <end position="158"/>
    </location>
</feature>
<dbReference type="PANTHER" id="PTHR24261">
    <property type="entry name" value="PLASMINOGEN-RELATED"/>
    <property type="match status" value="1"/>
</dbReference>
<feature type="domain" description="Kringle" evidence="4">
    <location>
        <begin position="10"/>
        <end position="80"/>
    </location>
</feature>
<dbReference type="PROSITE" id="PS50070">
    <property type="entry name" value="KRINGLE_2"/>
    <property type="match status" value="4"/>
</dbReference>
<evidence type="ECO:0000256" key="1">
    <source>
        <dbReference type="ARBA" id="ARBA00022572"/>
    </source>
</evidence>
<dbReference type="InterPro" id="IPR013806">
    <property type="entry name" value="Kringle-like"/>
</dbReference>
<dbReference type="CDD" id="cd00108">
    <property type="entry name" value="KR"/>
    <property type="match status" value="4"/>
</dbReference>
<feature type="disulfide bond" evidence="3">
    <location>
        <begin position="132"/>
        <end position="155"/>
    </location>
</feature>
<dbReference type="eggNOG" id="ENOG502QVNP">
    <property type="taxonomic scope" value="Eukaryota"/>
</dbReference>
<comment type="caution">
    <text evidence="3">Lacks conserved residue(s) required for the propagation of feature annotation.</text>
</comment>
<accession>C3YRT7</accession>
<proteinExistence type="predicted"/>
<dbReference type="FunFam" id="2.40.20.10:FF:000069">
    <property type="entry name" value="Uncharacterized protein"/>
    <property type="match status" value="1"/>
</dbReference>
<reference evidence="5" key="1">
    <citation type="journal article" date="2008" name="Nature">
        <title>The amphioxus genome and the evolution of the chordate karyotype.</title>
        <authorList>
            <consortium name="US DOE Joint Genome Institute (JGI-PGF)"/>
            <person name="Putnam N.H."/>
            <person name="Butts T."/>
            <person name="Ferrier D.E.K."/>
            <person name="Furlong R.F."/>
            <person name="Hellsten U."/>
            <person name="Kawashima T."/>
            <person name="Robinson-Rechavi M."/>
            <person name="Shoguchi E."/>
            <person name="Terry A."/>
            <person name="Yu J.-K."/>
            <person name="Benito-Gutierrez E.L."/>
            <person name="Dubchak I."/>
            <person name="Garcia-Fernandez J."/>
            <person name="Gibson-Brown J.J."/>
            <person name="Grigoriev I.V."/>
            <person name="Horton A.C."/>
            <person name="de Jong P.J."/>
            <person name="Jurka J."/>
            <person name="Kapitonov V.V."/>
            <person name="Kohara Y."/>
            <person name="Kuroki Y."/>
            <person name="Lindquist E."/>
            <person name="Lucas S."/>
            <person name="Osoegawa K."/>
            <person name="Pennacchio L.A."/>
            <person name="Salamov A.A."/>
            <person name="Satou Y."/>
            <person name="Sauka-Spengler T."/>
            <person name="Schmutz J."/>
            <person name="Shin-I T."/>
            <person name="Toyoda A."/>
            <person name="Bronner-Fraser M."/>
            <person name="Fujiyama A."/>
            <person name="Holland L.Z."/>
            <person name="Holland P.W.H."/>
            <person name="Satoh N."/>
            <person name="Rokhsar D.S."/>
        </authorList>
    </citation>
    <scope>NUCLEOTIDE SEQUENCE [LARGE SCALE GENOMIC DNA]</scope>
    <source>
        <strain evidence="5">S238N-H82</strain>
        <tissue evidence="5">Testes</tissue>
    </source>
</reference>
<evidence type="ECO:0000259" key="4">
    <source>
        <dbReference type="PROSITE" id="PS50070"/>
    </source>
</evidence>
<protein>
    <recommendedName>
        <fullName evidence="4">Kringle domain-containing protein</fullName>
    </recommendedName>
</protein>
<dbReference type="AlphaFoldDB" id="C3YRT7"/>
<evidence type="ECO:0000256" key="2">
    <source>
        <dbReference type="ARBA" id="ARBA00023157"/>
    </source>
</evidence>
<keyword evidence="1 3" id="KW-0420">Kringle</keyword>
<evidence type="ECO:0000256" key="3">
    <source>
        <dbReference type="PROSITE-ProRule" id="PRU00121"/>
    </source>
</evidence>
<dbReference type="EMBL" id="GG666548">
    <property type="protein sequence ID" value="EEN56842.1"/>
    <property type="molecule type" value="Genomic_DNA"/>
</dbReference>
<organism>
    <name type="scientific">Branchiostoma floridae</name>
    <name type="common">Florida lancelet</name>
    <name type="synonym">Amphioxus</name>
    <dbReference type="NCBI Taxonomy" id="7739"/>
    <lineage>
        <taxon>Eukaryota</taxon>
        <taxon>Metazoa</taxon>
        <taxon>Chordata</taxon>
        <taxon>Cephalochordata</taxon>
        <taxon>Leptocardii</taxon>
        <taxon>Amphioxiformes</taxon>
        <taxon>Branchiostomatidae</taxon>
        <taxon>Branchiostoma</taxon>
    </lineage>
</organism>
<evidence type="ECO:0000313" key="5">
    <source>
        <dbReference type="EMBL" id="EEN56842.1"/>
    </source>
</evidence>